<dbReference type="InterPro" id="IPR002999">
    <property type="entry name" value="Tudor"/>
</dbReference>
<accession>A0A813RG06</accession>
<dbReference type="Gene3D" id="2.30.30.140">
    <property type="match status" value="5"/>
</dbReference>
<name>A0A813RG06_9BILA</name>
<dbReference type="SUPFAM" id="SSF63748">
    <property type="entry name" value="Tudor/PWWP/MBT"/>
    <property type="match status" value="5"/>
</dbReference>
<feature type="domain" description="Tudor" evidence="1">
    <location>
        <begin position="578"/>
        <end position="638"/>
    </location>
</feature>
<dbReference type="EMBL" id="CAJNOE010000035">
    <property type="protein sequence ID" value="CAF0779788.1"/>
    <property type="molecule type" value="Genomic_DNA"/>
</dbReference>
<dbReference type="Proteomes" id="UP000663860">
    <property type="component" value="Unassembled WGS sequence"/>
</dbReference>
<protein>
    <recommendedName>
        <fullName evidence="1">Tudor domain-containing protein</fullName>
    </recommendedName>
</protein>
<feature type="domain" description="Tudor" evidence="1">
    <location>
        <begin position="253"/>
        <end position="313"/>
    </location>
</feature>
<comment type="caution">
    <text evidence="2">The sequence shown here is derived from an EMBL/GenBank/DDBJ whole genome shotgun (WGS) entry which is preliminary data.</text>
</comment>
<dbReference type="CDD" id="cd20379">
    <property type="entry name" value="Tudor_dTUD-like"/>
    <property type="match status" value="3"/>
</dbReference>
<dbReference type="AlphaFoldDB" id="A0A813RG06"/>
<dbReference type="Gene3D" id="2.40.50.90">
    <property type="match status" value="5"/>
</dbReference>
<dbReference type="InterPro" id="IPR035437">
    <property type="entry name" value="SNase_OB-fold_sf"/>
</dbReference>
<proteinExistence type="predicted"/>
<dbReference type="PROSITE" id="PS50304">
    <property type="entry name" value="TUDOR"/>
    <property type="match status" value="5"/>
</dbReference>
<dbReference type="SMART" id="SM00333">
    <property type="entry name" value="TUDOR"/>
    <property type="match status" value="5"/>
</dbReference>
<feature type="domain" description="Tudor" evidence="1">
    <location>
        <begin position="421"/>
        <end position="479"/>
    </location>
</feature>
<evidence type="ECO:0000313" key="3">
    <source>
        <dbReference type="Proteomes" id="UP000663860"/>
    </source>
</evidence>
<evidence type="ECO:0000313" key="2">
    <source>
        <dbReference type="EMBL" id="CAF0779788.1"/>
    </source>
</evidence>
<reference evidence="2" key="1">
    <citation type="submission" date="2021-02" db="EMBL/GenBank/DDBJ databases">
        <authorList>
            <person name="Nowell W R."/>
        </authorList>
    </citation>
    <scope>NUCLEOTIDE SEQUENCE</scope>
</reference>
<sequence>MTERCQLQHLSLQNNDMPIHKSIPMEKLDFIELNLVKILCYQTPSRFYVYLRQKLDSHAKFQIELQRAMQNYQSISIPTQQYQRDQAVAAQDNHAVWHRATILDLNFNLKEVCVYFVDFGEQQTIALTNIRPLPQEFTRQPAFAIPCRLYDICPLNGTEHSTWNLDDPVHYECKSLMSDVMHCKVLDIKEQSCYIIQVDIPTNPTKYRQGTLTYSDKVNPVVYLQLLPDSVSTIERINELIDKAVQENKHNSSYEIGDHIIAQFSDDESYYRARIESYSDTAKTYAVYFLDYGNLDENVPVDHLFSYPDELKQIEAQAHKYSLENQSPQTWTKSVLPLIEEKQNETIDFYFINENQSIIRIKFSENDNHIYNNQPRTLNANISGTNKDCFYIHILPDSDTLICEMCELLETYKGEHQTSNQWNINDLCIVFDNEQEKYFRGKILSINNENYDVQCIDYGNILVNKTNDDIYLLNNDELLKQSPLAQKCRLYGVKEENQKKAIEEVIKNITPTENVTITVQNDQDDSSNPTKYRQGTLTYFDKVNPIVYLQLLPDSVSTMERINELIDNAVQENKHNSSYEIGDHIIAQFTDDESYYRARIESYSDSTKTYAVYFLDYGNLDENVPVDHLFSYPDELKQIEAQTYKYSLENQTSQTWRKSVLPLIEEKQNETIDFYFINENQSIIRIKFSENDSHIYNNQPRTLNANISGTNKDCFYIHILPDSDTLICEMCELLETYKGEHQTSNQWNLNDLCIVFDNEQEKYFRGKILSINNENYDVQCIDYGNILVNKTNDDIYLLNNDELLKQSPLAQKCRLYGVKEENQKKAIEEVIKNITPTENVTITVQNDQDDSCMLVMLFRNNNEIVNDLYQSDNDNQNSFIR</sequence>
<dbReference type="PANTHER" id="PTHR16442">
    <property type="entry name" value="RING FINGER PROTEIN 17"/>
    <property type="match status" value="1"/>
</dbReference>
<feature type="domain" description="Tudor" evidence="1">
    <location>
        <begin position="80"/>
        <end position="140"/>
    </location>
</feature>
<feature type="domain" description="Tudor" evidence="1">
    <location>
        <begin position="746"/>
        <end position="804"/>
    </location>
</feature>
<dbReference type="PANTHER" id="PTHR16442:SF1">
    <property type="entry name" value="RING FINGER PROTEIN 17"/>
    <property type="match status" value="1"/>
</dbReference>
<organism evidence="2 3">
    <name type="scientific">Adineta steineri</name>
    <dbReference type="NCBI Taxonomy" id="433720"/>
    <lineage>
        <taxon>Eukaryota</taxon>
        <taxon>Metazoa</taxon>
        <taxon>Spiralia</taxon>
        <taxon>Gnathifera</taxon>
        <taxon>Rotifera</taxon>
        <taxon>Eurotatoria</taxon>
        <taxon>Bdelloidea</taxon>
        <taxon>Adinetida</taxon>
        <taxon>Adinetidae</taxon>
        <taxon>Adineta</taxon>
    </lineage>
</organism>
<evidence type="ECO:0000259" key="1">
    <source>
        <dbReference type="PROSITE" id="PS50304"/>
    </source>
</evidence>
<gene>
    <name evidence="2" type="ORF">IZO911_LOCUS5768</name>
</gene>
<dbReference type="Pfam" id="PF00567">
    <property type="entry name" value="TUDOR"/>
    <property type="match status" value="5"/>
</dbReference>